<protein>
    <submittedName>
        <fullName evidence="1">Uncharacterized protein</fullName>
    </submittedName>
</protein>
<dbReference type="AlphaFoldDB" id="A0A146LT29"/>
<reference evidence="1" key="1">
    <citation type="journal article" date="2016" name="Gigascience">
        <title>De novo construction of an expanded transcriptome assembly for the western tarnished plant bug, Lygus hesperus.</title>
        <authorList>
            <person name="Tassone E.E."/>
            <person name="Geib S.M."/>
            <person name="Hall B."/>
            <person name="Fabrick J.A."/>
            <person name="Brent C.S."/>
            <person name="Hull J.J."/>
        </authorList>
    </citation>
    <scope>NUCLEOTIDE SEQUENCE</scope>
</reference>
<sequence length="162" mass="17905">VLTAMVKKGMTLKYERTKLRSGVGSTPPSVRLNYVDETPVVLDSPLSTSSLLLFLFLLLNLGSLSLDFASTSQGTVDLTSEQRDSDVEALVLEFSYSNVVLQDSSVAGKADQLRGDELEVSCPFFHRSDGFFLLTLNQMRGLSSYVKLHDECPMDNFLEKNV</sequence>
<organism evidence="1">
    <name type="scientific">Lygus hesperus</name>
    <name type="common">Western plant bug</name>
    <dbReference type="NCBI Taxonomy" id="30085"/>
    <lineage>
        <taxon>Eukaryota</taxon>
        <taxon>Metazoa</taxon>
        <taxon>Ecdysozoa</taxon>
        <taxon>Arthropoda</taxon>
        <taxon>Hexapoda</taxon>
        <taxon>Insecta</taxon>
        <taxon>Pterygota</taxon>
        <taxon>Neoptera</taxon>
        <taxon>Paraneoptera</taxon>
        <taxon>Hemiptera</taxon>
        <taxon>Heteroptera</taxon>
        <taxon>Panheteroptera</taxon>
        <taxon>Cimicomorpha</taxon>
        <taxon>Miridae</taxon>
        <taxon>Mirini</taxon>
        <taxon>Lygus</taxon>
    </lineage>
</organism>
<gene>
    <name evidence="1" type="ORF">g.17072</name>
</gene>
<evidence type="ECO:0000313" key="1">
    <source>
        <dbReference type="EMBL" id="JAQ09867.1"/>
    </source>
</evidence>
<accession>A0A146LT29</accession>
<feature type="non-terminal residue" evidence="1">
    <location>
        <position position="162"/>
    </location>
</feature>
<proteinExistence type="predicted"/>
<name>A0A146LT29_LYGHE</name>
<feature type="non-terminal residue" evidence="1">
    <location>
        <position position="1"/>
    </location>
</feature>
<dbReference type="EMBL" id="GDHC01008762">
    <property type="protein sequence ID" value="JAQ09867.1"/>
    <property type="molecule type" value="Transcribed_RNA"/>
</dbReference>